<keyword evidence="2" id="KW-1185">Reference proteome</keyword>
<dbReference type="Proteomes" id="UP001589890">
    <property type="component" value="Unassembled WGS sequence"/>
</dbReference>
<evidence type="ECO:0000313" key="1">
    <source>
        <dbReference type="EMBL" id="MFC0625094.1"/>
    </source>
</evidence>
<proteinExistence type="predicted"/>
<evidence type="ECO:0008006" key="3">
    <source>
        <dbReference type="Google" id="ProtNLM"/>
    </source>
</evidence>
<gene>
    <name evidence="1" type="ORF">ACFFGN_13530</name>
</gene>
<name>A0ABV6QKB2_9ACTN</name>
<dbReference type="EMBL" id="JBHLTC010000018">
    <property type="protein sequence ID" value="MFC0625094.1"/>
    <property type="molecule type" value="Genomic_DNA"/>
</dbReference>
<sequence>MTIEAVTTPETTRSPEQLARDEMVGDLVKLAYRMHTRRPGSLGQRLAVRKFRRKLRVAMVRMQFAERPEMVQAVRAQLDALYRCVHGTSETAVAKIQVWPRPQRPLDSVQVTRSRKRVTRRVRSDQEVLDQYGEQLLNELRESGTLSRYRVEKVCQVTHRQAERVRTSVRAKLLLQDSEQLV</sequence>
<accession>A0ABV6QKB2</accession>
<dbReference type="RefSeq" id="WP_380047157.1">
    <property type="nucleotide sequence ID" value="NZ_JBHLTC010000018.1"/>
</dbReference>
<comment type="caution">
    <text evidence="1">The sequence shown here is derived from an EMBL/GenBank/DDBJ whole genome shotgun (WGS) entry which is preliminary data.</text>
</comment>
<evidence type="ECO:0000313" key="2">
    <source>
        <dbReference type="Proteomes" id="UP001589890"/>
    </source>
</evidence>
<organism evidence="1 2">
    <name type="scientific">Kribbella deserti</name>
    <dbReference type="NCBI Taxonomy" id="1926257"/>
    <lineage>
        <taxon>Bacteria</taxon>
        <taxon>Bacillati</taxon>
        <taxon>Actinomycetota</taxon>
        <taxon>Actinomycetes</taxon>
        <taxon>Propionibacteriales</taxon>
        <taxon>Kribbellaceae</taxon>
        <taxon>Kribbella</taxon>
    </lineage>
</organism>
<protein>
    <recommendedName>
        <fullName evidence="3">CHAD domain-containing protein</fullName>
    </recommendedName>
</protein>
<reference evidence="1 2" key="1">
    <citation type="submission" date="2024-09" db="EMBL/GenBank/DDBJ databases">
        <authorList>
            <person name="Sun Q."/>
            <person name="Mori K."/>
        </authorList>
    </citation>
    <scope>NUCLEOTIDE SEQUENCE [LARGE SCALE GENOMIC DNA]</scope>
    <source>
        <strain evidence="1 2">CGMCC 1.15906</strain>
    </source>
</reference>